<accession>A0A9C6XU28</accession>
<dbReference type="PANTHER" id="PTHR45913">
    <property type="entry name" value="EPM2A-INTERACTING PROTEIN 1"/>
    <property type="match status" value="1"/>
</dbReference>
<sequence>MSFSKPKPSNAGEDAPPPKLRKVDRENRTFQMRWEEEYFFTLDPETDKPVCLVCREPCSVKKEFNLRRHYTRIHENYQTSSMIIEHHQTSSENQQNIIRHQQTSSERQRTSLKIIRTLGDTNRHHHHQSLSEHHQT</sequence>
<feature type="region of interest" description="Disordered" evidence="1">
    <location>
        <begin position="1"/>
        <end position="25"/>
    </location>
</feature>
<organism evidence="3 4">
    <name type="scientific">Frankliniella occidentalis</name>
    <name type="common">Western flower thrips</name>
    <name type="synonym">Euthrips occidentalis</name>
    <dbReference type="NCBI Taxonomy" id="133901"/>
    <lineage>
        <taxon>Eukaryota</taxon>
        <taxon>Metazoa</taxon>
        <taxon>Ecdysozoa</taxon>
        <taxon>Arthropoda</taxon>
        <taxon>Hexapoda</taxon>
        <taxon>Insecta</taxon>
        <taxon>Pterygota</taxon>
        <taxon>Neoptera</taxon>
        <taxon>Paraneoptera</taxon>
        <taxon>Thysanoptera</taxon>
        <taxon>Terebrantia</taxon>
        <taxon>Thripoidea</taxon>
        <taxon>Thripidae</taxon>
        <taxon>Frankliniella</taxon>
    </lineage>
</organism>
<dbReference type="InterPro" id="IPR040647">
    <property type="entry name" value="SPIN-DOC_Znf-C2H2"/>
</dbReference>
<dbReference type="KEGG" id="foc:127751618"/>
<dbReference type="GeneID" id="127751618"/>
<dbReference type="AlphaFoldDB" id="A0A9C6XU28"/>
<protein>
    <submittedName>
        <fullName evidence="4">General transcription factor II-I repeat domain-containing protein 2A-like</fullName>
    </submittedName>
</protein>
<feature type="domain" description="SPIN-DOC-like zinc-finger" evidence="2">
    <location>
        <begin position="31"/>
        <end position="78"/>
    </location>
</feature>
<keyword evidence="3" id="KW-1185">Reference proteome</keyword>
<dbReference type="OrthoDB" id="6617300at2759"/>
<evidence type="ECO:0000256" key="1">
    <source>
        <dbReference type="SAM" id="MobiDB-lite"/>
    </source>
</evidence>
<dbReference type="Pfam" id="PF18658">
    <property type="entry name" value="zf-C2H2_12"/>
    <property type="match status" value="1"/>
</dbReference>
<dbReference type="PANTHER" id="PTHR45913:SF5">
    <property type="entry name" value="GENERAL TRANSCRIPTION FACTOR II-I REPEAT DOMAIN-CONTAINING PROTEIN 2A-LIKE PROTEIN"/>
    <property type="match status" value="1"/>
</dbReference>
<evidence type="ECO:0000313" key="4">
    <source>
        <dbReference type="RefSeq" id="XP_052131369.1"/>
    </source>
</evidence>
<evidence type="ECO:0000259" key="2">
    <source>
        <dbReference type="Pfam" id="PF18658"/>
    </source>
</evidence>
<reference evidence="4" key="1">
    <citation type="submission" date="2025-08" db="UniProtKB">
        <authorList>
            <consortium name="RefSeq"/>
        </authorList>
    </citation>
    <scope>IDENTIFICATION</scope>
    <source>
        <tissue evidence="4">Whole organism</tissue>
    </source>
</reference>
<proteinExistence type="predicted"/>
<gene>
    <name evidence="4" type="primary">LOC127751618</name>
</gene>
<dbReference type="Proteomes" id="UP000504606">
    <property type="component" value="Unplaced"/>
</dbReference>
<evidence type="ECO:0000313" key="3">
    <source>
        <dbReference type="Proteomes" id="UP000504606"/>
    </source>
</evidence>
<name>A0A9C6XU28_FRAOC</name>
<dbReference type="RefSeq" id="XP_052131369.1">
    <property type="nucleotide sequence ID" value="XM_052275409.1"/>
</dbReference>